<evidence type="ECO:0000259" key="3">
    <source>
        <dbReference type="SMART" id="SM00910"/>
    </source>
</evidence>
<evidence type="ECO:0000313" key="4">
    <source>
        <dbReference type="EMBL" id="GAC91430.1"/>
    </source>
</evidence>
<sequence length="262" mass="30840">MVDQMVYGGENMIRPFVLWLIWQNERTRQRYHVGNLVHHEGKYMFYYEKHAKRRGVIEALKNGYHLHLAFPDVNKVYVSERLFGPFERRLPDRRRPDFQEILRAHGLSDDYTNMDLLRATGGRLATDTYEFVPPIYVYGDEFDFEFHIAGWRYYEGERVLDRLQVGDDVTLQLEPTNEKDPKAVVVLTKQGEKLGYVPAFYSEFMFRLIDESGGTYKANIQFIHPNANPQLKVNVYVHGTLTPTMKKLQRDMVHDMELVVTV</sequence>
<evidence type="ECO:0000256" key="2">
    <source>
        <dbReference type="ARBA" id="ARBA00022801"/>
    </source>
</evidence>
<evidence type="ECO:0000313" key="5">
    <source>
        <dbReference type="Proteomes" id="UP000013057"/>
    </source>
</evidence>
<dbReference type="EMBL" id="BARH01000014">
    <property type="protein sequence ID" value="GAC91430.1"/>
    <property type="molecule type" value="Genomic_DNA"/>
</dbReference>
<dbReference type="Gene3D" id="3.30.70.2330">
    <property type="match status" value="1"/>
</dbReference>
<reference evidence="5" key="1">
    <citation type="journal article" date="2013" name="Genome">
        <title>Draft Genome Sequence of a Thermophilic Member of the Bacillaceae, Anoxybacillus flavithermus Strain Kn10, Isolated from the Kan-nawa Hot Spring in Japan.</title>
        <authorList>
            <person name="Matsutani M."/>
            <person name="Shirakihara Y."/>
            <person name="Imada K."/>
            <person name="Yakushi T."/>
            <person name="Matsushita K."/>
        </authorList>
    </citation>
    <scope>NUCLEOTIDE SEQUENCE [LARGE SCALE GENOMIC DNA]</scope>
    <source>
        <strain evidence="5">NBRC 109594</strain>
    </source>
</reference>
<dbReference type="GO" id="GO:0016818">
    <property type="term" value="F:hydrolase activity, acting on acid anhydrides, in phosphorus-containing anhydrides"/>
    <property type="evidence" value="ECO:0007669"/>
    <property type="project" value="InterPro"/>
</dbReference>
<dbReference type="SMART" id="SM00910">
    <property type="entry name" value="HIRAN"/>
    <property type="match status" value="1"/>
</dbReference>
<dbReference type="GO" id="GO:0008270">
    <property type="term" value="F:zinc ion binding"/>
    <property type="evidence" value="ECO:0007669"/>
    <property type="project" value="InterPro"/>
</dbReference>
<keyword evidence="1" id="KW-0479">Metal-binding</keyword>
<organism evidence="4 5">
    <name type="scientific">Anoxybacillus flavithermus NBRC 109594</name>
    <dbReference type="NCBI Taxonomy" id="1315967"/>
    <lineage>
        <taxon>Bacteria</taxon>
        <taxon>Bacillati</taxon>
        <taxon>Bacillota</taxon>
        <taxon>Bacilli</taxon>
        <taxon>Bacillales</taxon>
        <taxon>Anoxybacillaceae</taxon>
        <taxon>Anoxybacillus</taxon>
    </lineage>
</organism>
<comment type="caution">
    <text evidence="4">The sequence shown here is derived from an EMBL/GenBank/DDBJ whole genome shotgun (WGS) entry which is preliminary data.</text>
</comment>
<accession>R4FF11</accession>
<dbReference type="Proteomes" id="UP000013057">
    <property type="component" value="Unassembled WGS sequence"/>
</dbReference>
<dbReference type="GO" id="GO:0003676">
    <property type="term" value="F:nucleic acid binding"/>
    <property type="evidence" value="ECO:0007669"/>
    <property type="project" value="InterPro"/>
</dbReference>
<proteinExistence type="predicted"/>
<dbReference type="InterPro" id="IPR014905">
    <property type="entry name" value="HIRAN"/>
</dbReference>
<name>R4FF11_9BACL</name>
<dbReference type="AlphaFoldDB" id="R4FF11"/>
<dbReference type="Pfam" id="PF08797">
    <property type="entry name" value="HIRAN"/>
    <property type="match status" value="1"/>
</dbReference>
<keyword evidence="2" id="KW-0378">Hydrolase</keyword>
<protein>
    <recommendedName>
        <fullName evidence="3">HIRAN domain-containing protein</fullName>
    </recommendedName>
</protein>
<gene>
    <name evidence="4" type="ORF">KN10_1866</name>
</gene>
<feature type="domain" description="HIRAN" evidence="3">
    <location>
        <begin position="141"/>
        <end position="241"/>
    </location>
</feature>
<evidence type="ECO:0000256" key="1">
    <source>
        <dbReference type="ARBA" id="ARBA00022723"/>
    </source>
</evidence>